<name>A0A220MMH0_9BACL</name>
<evidence type="ECO:0000313" key="2">
    <source>
        <dbReference type="EMBL" id="ASJ55955.1"/>
    </source>
</evidence>
<dbReference type="KEGG" id="bfm:BP422_21855"/>
<proteinExistence type="predicted"/>
<evidence type="ECO:0000256" key="1">
    <source>
        <dbReference type="SAM" id="MobiDB-lite"/>
    </source>
</evidence>
<gene>
    <name evidence="2" type="ORF">BP422_21855</name>
</gene>
<dbReference type="AlphaFoldDB" id="A0A220MMH0"/>
<feature type="region of interest" description="Disordered" evidence="1">
    <location>
        <begin position="62"/>
        <end position="91"/>
    </location>
</feature>
<dbReference type="EMBL" id="CP018145">
    <property type="protein sequence ID" value="ASJ55955.1"/>
    <property type="molecule type" value="Genomic_DNA"/>
</dbReference>
<sequence length="91" mass="10438">MREGERLRRIMSFMWCPRIPGIQNNWFGIRFLPQKAVHAVYFIDCGADLAIVQVKDRHVSSLDVQPGNGRHKTETSSDKEYHLSGESSMTC</sequence>
<evidence type="ECO:0000313" key="3">
    <source>
        <dbReference type="Proteomes" id="UP000197781"/>
    </source>
</evidence>
<organism evidence="2 3">
    <name type="scientific">Brevibacillus formosus</name>
    <dbReference type="NCBI Taxonomy" id="54913"/>
    <lineage>
        <taxon>Bacteria</taxon>
        <taxon>Bacillati</taxon>
        <taxon>Bacillota</taxon>
        <taxon>Bacilli</taxon>
        <taxon>Bacillales</taxon>
        <taxon>Paenibacillaceae</taxon>
        <taxon>Brevibacillus</taxon>
    </lineage>
</organism>
<dbReference type="Proteomes" id="UP000197781">
    <property type="component" value="Chromosome"/>
</dbReference>
<protein>
    <submittedName>
        <fullName evidence="2">Uncharacterized protein</fullName>
    </submittedName>
</protein>
<reference evidence="2 3" key="1">
    <citation type="submission" date="2016-11" db="EMBL/GenBank/DDBJ databases">
        <authorList>
            <person name="Jaros S."/>
            <person name="Januszkiewicz K."/>
            <person name="Wedrychowicz H."/>
        </authorList>
    </citation>
    <scope>NUCLEOTIDE SEQUENCE [LARGE SCALE GENOMIC DNA]</scope>
    <source>
        <strain evidence="2 3">NF2</strain>
    </source>
</reference>
<feature type="compositionally biased region" description="Basic and acidic residues" evidence="1">
    <location>
        <begin position="71"/>
        <end position="83"/>
    </location>
</feature>
<accession>A0A220MMH0</accession>